<organism evidence="2 3">
    <name type="scientific">Luteolibacter ambystomatis</name>
    <dbReference type="NCBI Taxonomy" id="2824561"/>
    <lineage>
        <taxon>Bacteria</taxon>
        <taxon>Pseudomonadati</taxon>
        <taxon>Verrucomicrobiota</taxon>
        <taxon>Verrucomicrobiia</taxon>
        <taxon>Verrucomicrobiales</taxon>
        <taxon>Verrucomicrobiaceae</taxon>
        <taxon>Luteolibacter</taxon>
    </lineage>
</organism>
<evidence type="ECO:0000313" key="3">
    <source>
        <dbReference type="Proteomes" id="UP000676169"/>
    </source>
</evidence>
<gene>
    <name evidence="2" type="ORF">KBB96_15170</name>
</gene>
<dbReference type="InterPro" id="IPR014263">
    <property type="entry name" value="Methanolan_biosynth_EpsI"/>
</dbReference>
<reference evidence="2" key="1">
    <citation type="submission" date="2021-04" db="EMBL/GenBank/DDBJ databases">
        <title>Luteolibacter sp. 32A isolated from the skin of an Anderson's salamander (Ambystoma andersonii).</title>
        <authorList>
            <person name="Spergser J."/>
            <person name="Busse H.-J."/>
        </authorList>
    </citation>
    <scope>NUCLEOTIDE SEQUENCE</scope>
    <source>
        <strain evidence="2">32A</strain>
    </source>
</reference>
<dbReference type="EMBL" id="CP073100">
    <property type="protein sequence ID" value="QUE50204.1"/>
    <property type="molecule type" value="Genomic_DNA"/>
</dbReference>
<dbReference type="Pfam" id="PF11984">
    <property type="entry name" value="DUF3485"/>
    <property type="match status" value="1"/>
</dbReference>
<feature type="domain" description="Methanolan biosynthesis EpsI" evidence="1">
    <location>
        <begin position="9"/>
        <end position="201"/>
    </location>
</feature>
<proteinExistence type="predicted"/>
<dbReference type="AlphaFoldDB" id="A0A975IYJ5"/>
<accession>A0A975IYJ5</accession>
<dbReference type="RefSeq" id="WP_211630311.1">
    <property type="nucleotide sequence ID" value="NZ_CP073100.1"/>
</dbReference>
<evidence type="ECO:0000259" key="1">
    <source>
        <dbReference type="Pfam" id="PF11984"/>
    </source>
</evidence>
<protein>
    <submittedName>
        <fullName evidence="2">Exosortase-associated EpsI family protein</fullName>
    </submittedName>
</protein>
<name>A0A975IYJ5_9BACT</name>
<dbReference type="Proteomes" id="UP000676169">
    <property type="component" value="Chromosome"/>
</dbReference>
<dbReference type="KEGG" id="lamb:KBB96_15170"/>
<sequence length="252" mass="28193">MIRPLILPVVLAALMSGIFFLPTSGTVAESAISLKLPAGMDDWDFNIIQASQKEVDILAKDTDFSKAVCVAPVPNAYTNQGDPIDQRVDLSIVLSGSDINNSIHRPERCMPAQGHQIYEAKSDVLTTPGGRTLPVRELASVQNLPLDEKGEKSVSFHCVTYYFFVGQNEITEDHLKRTLIDMRDRVLHGQDQRWAYVSVSMWFSEEGKSNGFRDPSGRAVVFPSREDAEKKIRQFLGKLADRNINWQQIASR</sequence>
<keyword evidence="3" id="KW-1185">Reference proteome</keyword>
<evidence type="ECO:0000313" key="2">
    <source>
        <dbReference type="EMBL" id="QUE50204.1"/>
    </source>
</evidence>